<dbReference type="RefSeq" id="WP_167178826.1">
    <property type="nucleotide sequence ID" value="NZ_BAAAEJ010000005.1"/>
</dbReference>
<sequence length="199" mass="22324">MARAQFQKGQKVWVESVGLWAEIERVIPVWAKGFEEPVRVTYELGLGREFQNHELQSPESEALSSNLGTWRVLRARNKWQDQNDCAHHPFPGSYPVVVTDDADWGGWRVPGAEYDRLPEKIEQQARIIACAPQMLNLLNQLVESVDEAPDDAPPETRRLADAAKSVLRRIQTQPLPPRKTAPAGKPEATPIANSDETLA</sequence>
<reference evidence="2 3" key="1">
    <citation type="journal article" date="2019" name="Int. J. Syst. Evol. Microbiol.">
        <title>The Global Catalogue of Microorganisms (GCM) 10K type strain sequencing project: providing services to taxonomists for standard genome sequencing and annotation.</title>
        <authorList>
            <consortium name="The Broad Institute Genomics Platform"/>
            <consortium name="The Broad Institute Genome Sequencing Center for Infectious Disease"/>
            <person name="Wu L."/>
            <person name="Ma J."/>
        </authorList>
    </citation>
    <scope>NUCLEOTIDE SEQUENCE [LARGE SCALE GENOMIC DNA]</scope>
    <source>
        <strain evidence="2 3">JCM 13476</strain>
    </source>
</reference>
<organism evidence="2 3">
    <name type="scientific">Brevundimonas terrae</name>
    <dbReference type="NCBI Taxonomy" id="363631"/>
    <lineage>
        <taxon>Bacteria</taxon>
        <taxon>Pseudomonadati</taxon>
        <taxon>Pseudomonadota</taxon>
        <taxon>Alphaproteobacteria</taxon>
        <taxon>Caulobacterales</taxon>
        <taxon>Caulobacteraceae</taxon>
        <taxon>Brevundimonas</taxon>
    </lineage>
</organism>
<accession>A0ABN0Y9D1</accession>
<protein>
    <submittedName>
        <fullName evidence="2">Uncharacterized protein</fullName>
    </submittedName>
</protein>
<evidence type="ECO:0000256" key="1">
    <source>
        <dbReference type="SAM" id="MobiDB-lite"/>
    </source>
</evidence>
<proteinExistence type="predicted"/>
<dbReference type="Proteomes" id="UP001500791">
    <property type="component" value="Unassembled WGS sequence"/>
</dbReference>
<evidence type="ECO:0000313" key="3">
    <source>
        <dbReference type="Proteomes" id="UP001500791"/>
    </source>
</evidence>
<keyword evidence="3" id="KW-1185">Reference proteome</keyword>
<evidence type="ECO:0000313" key="2">
    <source>
        <dbReference type="EMBL" id="GAA0387893.1"/>
    </source>
</evidence>
<comment type="caution">
    <text evidence="2">The sequence shown here is derived from an EMBL/GenBank/DDBJ whole genome shotgun (WGS) entry which is preliminary data.</text>
</comment>
<name>A0ABN0Y9D1_9CAUL</name>
<feature type="region of interest" description="Disordered" evidence="1">
    <location>
        <begin position="147"/>
        <end position="199"/>
    </location>
</feature>
<dbReference type="EMBL" id="BAAAEJ010000005">
    <property type="protein sequence ID" value="GAA0387893.1"/>
    <property type="molecule type" value="Genomic_DNA"/>
</dbReference>
<gene>
    <name evidence="2" type="ORF">GCM10009093_13310</name>
</gene>